<proteinExistence type="predicted"/>
<evidence type="ECO:0008006" key="4">
    <source>
        <dbReference type="Google" id="ProtNLM"/>
    </source>
</evidence>
<evidence type="ECO:0000313" key="3">
    <source>
        <dbReference type="Proteomes" id="UP000599009"/>
    </source>
</evidence>
<name>A0ABQ2EE78_9GAMM</name>
<organism evidence="2 3">
    <name type="scientific">Luteimonas terricola</name>
    <dbReference type="NCBI Taxonomy" id="645597"/>
    <lineage>
        <taxon>Bacteria</taxon>
        <taxon>Pseudomonadati</taxon>
        <taxon>Pseudomonadota</taxon>
        <taxon>Gammaproteobacteria</taxon>
        <taxon>Lysobacterales</taxon>
        <taxon>Lysobacteraceae</taxon>
        <taxon>Luteimonas</taxon>
    </lineage>
</organism>
<dbReference type="RefSeq" id="WP_132986313.1">
    <property type="nucleotide sequence ID" value="NZ_BMME01000001.1"/>
</dbReference>
<sequence>MTPGSRPWSSASAPCRIDWRPSRCLTAALLSLALLAPIAVLASELPVAAAWLLAAAALVQGMHLALRERRRAPRSLLFTADGRLLVDDIEASGVQLQWRGPLAFLAWHDPDGRRDRLVWWPDTLPPRWRRELRLAVDRLPAALAGPSVAP</sequence>
<reference evidence="3" key="1">
    <citation type="journal article" date="2019" name="Int. J. Syst. Evol. Microbiol.">
        <title>The Global Catalogue of Microorganisms (GCM) 10K type strain sequencing project: providing services to taxonomists for standard genome sequencing and annotation.</title>
        <authorList>
            <consortium name="The Broad Institute Genomics Platform"/>
            <consortium name="The Broad Institute Genome Sequencing Center for Infectious Disease"/>
            <person name="Wu L."/>
            <person name="Ma J."/>
        </authorList>
    </citation>
    <scope>NUCLEOTIDE SEQUENCE [LARGE SCALE GENOMIC DNA]</scope>
    <source>
        <strain evidence="3">CGMCC 1.8985</strain>
    </source>
</reference>
<comment type="caution">
    <text evidence="2">The sequence shown here is derived from an EMBL/GenBank/DDBJ whole genome shotgun (WGS) entry which is preliminary data.</text>
</comment>
<dbReference type="EMBL" id="BMME01000001">
    <property type="protein sequence ID" value="GGK07955.1"/>
    <property type="molecule type" value="Genomic_DNA"/>
</dbReference>
<keyword evidence="1" id="KW-0812">Transmembrane</keyword>
<feature type="transmembrane region" description="Helical" evidence="1">
    <location>
        <begin position="48"/>
        <end position="66"/>
    </location>
</feature>
<evidence type="ECO:0000256" key="1">
    <source>
        <dbReference type="SAM" id="Phobius"/>
    </source>
</evidence>
<evidence type="ECO:0000313" key="2">
    <source>
        <dbReference type="EMBL" id="GGK07955.1"/>
    </source>
</evidence>
<accession>A0ABQ2EE78</accession>
<keyword evidence="1" id="KW-0472">Membrane</keyword>
<protein>
    <recommendedName>
        <fullName evidence="4">Toxin CptA</fullName>
    </recommendedName>
</protein>
<dbReference type="Proteomes" id="UP000599009">
    <property type="component" value="Unassembled WGS sequence"/>
</dbReference>
<gene>
    <name evidence="2" type="ORF">GCM10011394_16540</name>
</gene>
<keyword evidence="1" id="KW-1133">Transmembrane helix</keyword>
<keyword evidence="3" id="KW-1185">Reference proteome</keyword>
<feature type="transmembrane region" description="Helical" evidence="1">
    <location>
        <begin position="24"/>
        <end position="42"/>
    </location>
</feature>